<dbReference type="PANTHER" id="PTHR35604">
    <property type="entry name" value="TRANSPOSASE INSH FOR INSERTION SEQUENCE ELEMENT IS5A-RELATED"/>
    <property type="match status" value="1"/>
</dbReference>
<evidence type="ECO:0000259" key="1">
    <source>
        <dbReference type="Pfam" id="PF05598"/>
    </source>
</evidence>
<dbReference type="RefSeq" id="WP_092053133.1">
    <property type="nucleotide sequence ID" value="NZ_FOQD01000014.1"/>
</dbReference>
<sequence length="192" mass="21704">MALGARGGERQEEFWLPTQQLSSGHVFYDKLNTVLAQAGFDQSLEQLCRPFYAAQRRPSAPPGVYFRMLTIGYLEGIDSQRGIAWRCEDSLSLRRFLGIPLGKETPHHSSLTRIRDRLPLNIHEQAFHQVLSIIDEQGLLRGKTAAVDATLLEANAAMKSIVRKDSGEDWKGYLKRLMQEHGFIDEDDHPGD</sequence>
<keyword evidence="3" id="KW-1185">Reference proteome</keyword>
<evidence type="ECO:0000313" key="3">
    <source>
        <dbReference type="Proteomes" id="UP000199518"/>
    </source>
</evidence>
<dbReference type="Pfam" id="PF05598">
    <property type="entry name" value="DUF772"/>
    <property type="match status" value="1"/>
</dbReference>
<feature type="domain" description="Transposase InsH N-terminal" evidence="1">
    <location>
        <begin position="21"/>
        <end position="117"/>
    </location>
</feature>
<dbReference type="EMBL" id="FOQD01000014">
    <property type="protein sequence ID" value="SFJ02621.1"/>
    <property type="molecule type" value="Genomic_DNA"/>
</dbReference>
<dbReference type="Proteomes" id="UP000199518">
    <property type="component" value="Unassembled WGS sequence"/>
</dbReference>
<reference evidence="3" key="1">
    <citation type="submission" date="2016-10" db="EMBL/GenBank/DDBJ databases">
        <authorList>
            <person name="Varghese N."/>
            <person name="Submissions S."/>
        </authorList>
    </citation>
    <scope>NUCLEOTIDE SEQUENCE [LARGE SCALE GENOMIC DNA]</scope>
    <source>
        <strain evidence="3">DSM 26348</strain>
    </source>
</reference>
<dbReference type="InterPro" id="IPR008490">
    <property type="entry name" value="Transposase_InsH_N"/>
</dbReference>
<name>A0A1I3N073_9PLAN</name>
<protein>
    <submittedName>
        <fullName evidence="2">Transposase</fullName>
    </submittedName>
</protein>
<dbReference type="PANTHER" id="PTHR35604:SF2">
    <property type="entry name" value="TRANSPOSASE INSH FOR INSERTION SEQUENCE ELEMENT IS5A-RELATED"/>
    <property type="match status" value="1"/>
</dbReference>
<dbReference type="STRING" id="1576369.SAMN05421753_114165"/>
<evidence type="ECO:0000313" key="2">
    <source>
        <dbReference type="EMBL" id="SFJ02621.1"/>
    </source>
</evidence>
<organism evidence="2 3">
    <name type="scientific">Planctomicrobium piriforme</name>
    <dbReference type="NCBI Taxonomy" id="1576369"/>
    <lineage>
        <taxon>Bacteria</taxon>
        <taxon>Pseudomonadati</taxon>
        <taxon>Planctomycetota</taxon>
        <taxon>Planctomycetia</taxon>
        <taxon>Planctomycetales</taxon>
        <taxon>Planctomycetaceae</taxon>
        <taxon>Planctomicrobium</taxon>
    </lineage>
</organism>
<accession>A0A1I3N073</accession>
<gene>
    <name evidence="2" type="ORF">SAMN05421753_114165</name>
</gene>
<dbReference type="AlphaFoldDB" id="A0A1I3N073"/>
<dbReference type="OrthoDB" id="106677at2"/>
<proteinExistence type="predicted"/>